<dbReference type="PANTHER" id="PTHR11119">
    <property type="entry name" value="XANTHINE-URACIL / VITAMIN C PERMEASE FAMILY MEMBER"/>
    <property type="match status" value="1"/>
</dbReference>
<evidence type="ECO:0000313" key="7">
    <source>
        <dbReference type="Proteomes" id="UP000694553"/>
    </source>
</evidence>
<evidence type="ECO:0000256" key="4">
    <source>
        <dbReference type="ARBA" id="ARBA00022989"/>
    </source>
</evidence>
<dbReference type="Proteomes" id="UP000694553">
    <property type="component" value="Unassembled WGS sequence"/>
</dbReference>
<comment type="subcellular location">
    <subcellularLocation>
        <location evidence="1">Membrane</location>
        <topology evidence="1">Multi-pass membrane protein</topology>
    </subcellularLocation>
</comment>
<reference evidence="6" key="2">
    <citation type="submission" date="2025-08" db="UniProtKB">
        <authorList>
            <consortium name="Ensembl"/>
        </authorList>
    </citation>
    <scope>IDENTIFICATION</scope>
</reference>
<keyword evidence="7" id="KW-1185">Reference proteome</keyword>
<dbReference type="GO" id="GO:0022857">
    <property type="term" value="F:transmembrane transporter activity"/>
    <property type="evidence" value="ECO:0007669"/>
    <property type="project" value="InterPro"/>
</dbReference>
<reference evidence="6" key="3">
    <citation type="submission" date="2025-09" db="UniProtKB">
        <authorList>
            <consortium name="Ensembl"/>
        </authorList>
    </citation>
    <scope>IDENTIFICATION</scope>
</reference>
<organism evidence="6 7">
    <name type="scientific">Corvus moneduloides</name>
    <name type="common">New Caledonian crow</name>
    <dbReference type="NCBI Taxonomy" id="1196302"/>
    <lineage>
        <taxon>Eukaryota</taxon>
        <taxon>Metazoa</taxon>
        <taxon>Chordata</taxon>
        <taxon>Craniata</taxon>
        <taxon>Vertebrata</taxon>
        <taxon>Euteleostomi</taxon>
        <taxon>Archelosauria</taxon>
        <taxon>Archosauria</taxon>
        <taxon>Dinosauria</taxon>
        <taxon>Saurischia</taxon>
        <taxon>Theropoda</taxon>
        <taxon>Coelurosauria</taxon>
        <taxon>Aves</taxon>
        <taxon>Neognathae</taxon>
        <taxon>Neoaves</taxon>
        <taxon>Telluraves</taxon>
        <taxon>Australaves</taxon>
        <taxon>Passeriformes</taxon>
        <taxon>Corvoidea</taxon>
        <taxon>Corvidae</taxon>
        <taxon>Corvus</taxon>
    </lineage>
</organism>
<dbReference type="AlphaFoldDB" id="A0A8U7MR13"/>
<protein>
    <submittedName>
        <fullName evidence="6">Solute carrier family 23 member 3</fullName>
    </submittedName>
</protein>
<evidence type="ECO:0000256" key="1">
    <source>
        <dbReference type="ARBA" id="ARBA00004141"/>
    </source>
</evidence>
<sequence>MMLSSHLSPGASTNRNGTAMASTCLVPHCRDTGSWADSLREVSGAVLVSGLIQLVLGVSGVCGWAARHCGPMVLAPSLSIIGLSAYKEAAFFCSTNWGVALLLMLLAVTFSQHLRSCRLPFCAWPHAWEGSRESSVPTLRMFSVLFPFAGVCIVCAILSYFHIPWESLDPAMAQLSWANSTFNAPWIHIPYAGEWRWPLLTPRALAVGIAMAIGCSMNSMGCYVLCGRLLRVPQLPPHACNRGLCMEGLGSLLAGLLGTLGGTASSIANTCATGLTQVCQGGGNGLARDGEAVEQVCGTRNGQAGTETALGKAGVYSRMGRETEQGVMPPILTFPFFFLPGWLSPLGASKRRGVHGVGHVPEAGRAPHPHPIGSSRWVPCPAPCCDTCSLPGTA</sequence>
<dbReference type="Ensembl" id="ENSCMUT00000033251.1">
    <property type="protein sequence ID" value="ENSCMUP00000030495.1"/>
    <property type="gene ID" value="ENSCMUG00000005035.2"/>
</dbReference>
<accession>A0A8U7MR13</accession>
<comment type="similarity">
    <text evidence="2">Belongs to the nucleobase:cation symporter-2 (NCS2) (TC 2.A.40) family.</text>
</comment>
<dbReference type="InterPro" id="IPR006043">
    <property type="entry name" value="NCS2"/>
</dbReference>
<keyword evidence="4" id="KW-1133">Transmembrane helix</keyword>
<keyword evidence="5" id="KW-0472">Membrane</keyword>
<evidence type="ECO:0000256" key="3">
    <source>
        <dbReference type="ARBA" id="ARBA00022692"/>
    </source>
</evidence>
<proteinExistence type="inferred from homology"/>
<evidence type="ECO:0000256" key="2">
    <source>
        <dbReference type="ARBA" id="ARBA00008821"/>
    </source>
</evidence>
<evidence type="ECO:0000313" key="6">
    <source>
        <dbReference type="Ensembl" id="ENSCMUP00000030495.1"/>
    </source>
</evidence>
<reference evidence="7" key="1">
    <citation type="submission" date="2019-10" db="EMBL/GenBank/DDBJ databases">
        <title>Corvus moneduloides (New Caledonian crow) genome, bCorMon1, primary haplotype.</title>
        <authorList>
            <person name="Rutz C."/>
            <person name="Fungtammasan C."/>
            <person name="Mountcastle J."/>
            <person name="Formenti G."/>
            <person name="Chow W."/>
            <person name="Howe K."/>
            <person name="Steele M.P."/>
            <person name="Fernandes J."/>
            <person name="Gilbert M.T.P."/>
            <person name="Fedrigo O."/>
            <person name="Jarvis E.D."/>
            <person name="Gemmell N."/>
        </authorList>
    </citation>
    <scope>NUCLEOTIDE SEQUENCE [LARGE SCALE GENOMIC DNA]</scope>
</reference>
<name>A0A8U7MR13_CORMO</name>
<keyword evidence="3" id="KW-0812">Transmembrane</keyword>
<gene>
    <name evidence="6" type="primary">SLC23A3</name>
</gene>
<evidence type="ECO:0000256" key="5">
    <source>
        <dbReference type="ARBA" id="ARBA00023136"/>
    </source>
</evidence>
<dbReference type="GO" id="GO:0016020">
    <property type="term" value="C:membrane"/>
    <property type="evidence" value="ECO:0007669"/>
    <property type="project" value="UniProtKB-SubCell"/>
</dbReference>
<dbReference type="Pfam" id="PF00860">
    <property type="entry name" value="Xan_ur_permease"/>
    <property type="match status" value="1"/>
</dbReference>